<accession>A0A0U2WZK4</accession>
<sequence length="297" mass="33949">MEDLRRTCFFCAERIEEKKTLEHIIPNSLLGKLSIKEKTITGQKETQYSRVKVPAHSTCNSGFGSDFENRALELLEDPDLLYESITNEEGGIAMMYGPDESDTAIITTWLSKIYYGLFYYDLISTQDDDWRNICSSVIANDNFEYVRRSYKNGHGFQLPSSLYVFKTNNLDTDLTTFIEPSSIMLKVGAITLILCISDGYLTKNYLNGDTLERLRKNIQTEDETNINFPSHKMAFAEILALRSCIPKTPKFVTSDNQVINMSLSTMVSNPDKYYQINDDRYKEARIEILGKFGIKLG</sequence>
<organism evidence="1">
    <name type="scientific">Pseudoalteromonas translucida KMM 520</name>
    <dbReference type="NCBI Taxonomy" id="1315283"/>
    <lineage>
        <taxon>Bacteria</taxon>
        <taxon>Pseudomonadati</taxon>
        <taxon>Pseudomonadota</taxon>
        <taxon>Gammaproteobacteria</taxon>
        <taxon>Alteromonadales</taxon>
        <taxon>Pseudoalteromonadaceae</taxon>
        <taxon>Pseudoalteromonas</taxon>
    </lineage>
</organism>
<evidence type="ECO:0000313" key="1">
    <source>
        <dbReference type="EMBL" id="ALS33065.1"/>
    </source>
</evidence>
<name>A0A0U2WZK4_9GAMM</name>
<dbReference type="RefSeq" id="WP_058373408.1">
    <property type="nucleotide sequence ID" value="NZ_CP011034.1"/>
</dbReference>
<reference evidence="1 2" key="1">
    <citation type="submission" date="2015-03" db="EMBL/GenBank/DDBJ databases">
        <authorList>
            <person name="Murphy D."/>
        </authorList>
    </citation>
    <scope>NUCLEOTIDE SEQUENCE [LARGE SCALE GENOMIC DNA]</scope>
    <source>
        <strain evidence="1 2">KMM 520</strain>
    </source>
</reference>
<dbReference type="AlphaFoldDB" id="A0A0U2WZK4"/>
<dbReference type="Proteomes" id="UP000065261">
    <property type="component" value="Chromosome I"/>
</dbReference>
<dbReference type="PATRIC" id="fig|1315283.4.peg.1658"/>
<dbReference type="EMBL" id="CP011034">
    <property type="protein sequence ID" value="ALS33065.1"/>
    <property type="molecule type" value="Genomic_DNA"/>
</dbReference>
<protein>
    <submittedName>
        <fullName evidence="1">Uncharacterized protein</fullName>
    </submittedName>
</protein>
<dbReference type="KEGG" id="ptn:PTRA_a1925"/>
<dbReference type="OrthoDB" id="1425173at2"/>
<evidence type="ECO:0000313" key="2">
    <source>
        <dbReference type="Proteomes" id="UP000065261"/>
    </source>
</evidence>
<proteinExistence type="predicted"/>
<gene>
    <name evidence="1" type="ORF">PTRA_a1925</name>
</gene>